<feature type="binding site" description="axial binding residue" evidence="5">
    <location>
        <position position="466"/>
    </location>
    <ligand>
        <name>heme</name>
        <dbReference type="ChEBI" id="CHEBI:30413"/>
    </ligand>
    <ligandPart>
        <name>Fe</name>
        <dbReference type="ChEBI" id="CHEBI:18248"/>
    </ligandPart>
</feature>
<dbReference type="Gene3D" id="1.10.630.10">
    <property type="entry name" value="Cytochrome P450"/>
    <property type="match status" value="1"/>
</dbReference>
<dbReference type="GO" id="GO:0005506">
    <property type="term" value="F:iron ion binding"/>
    <property type="evidence" value="ECO:0007669"/>
    <property type="project" value="InterPro"/>
</dbReference>
<keyword evidence="2 5" id="KW-0349">Heme</keyword>
<dbReference type="PROSITE" id="PS00086">
    <property type="entry name" value="CYTOCHROME_P450"/>
    <property type="match status" value="1"/>
</dbReference>
<dbReference type="InterPro" id="IPR002401">
    <property type="entry name" value="Cyt_P450_E_grp-I"/>
</dbReference>
<gene>
    <name evidence="8" type="ORF">QBC33DRAFT_600115</name>
</gene>
<dbReference type="PANTHER" id="PTHR24305:SF103">
    <property type="entry name" value="P450, PUTATIVE (EUROFUNG)-RELATED"/>
    <property type="match status" value="1"/>
</dbReference>
<protein>
    <submittedName>
        <fullName evidence="8">Cytochrome P450</fullName>
    </submittedName>
</protein>
<dbReference type="GeneID" id="85315256"/>
<keyword evidence="6" id="KW-0503">Monooxygenase</keyword>
<dbReference type="GO" id="GO:0016705">
    <property type="term" value="F:oxidoreductase activity, acting on paired donors, with incorporation or reduction of molecular oxygen"/>
    <property type="evidence" value="ECO:0007669"/>
    <property type="project" value="InterPro"/>
</dbReference>
<keyword evidence="6" id="KW-0560">Oxidoreductase</keyword>
<evidence type="ECO:0000313" key="9">
    <source>
        <dbReference type="Proteomes" id="UP001244011"/>
    </source>
</evidence>
<keyword evidence="3 5" id="KW-0479">Metal-binding</keyword>
<evidence type="ECO:0000256" key="1">
    <source>
        <dbReference type="ARBA" id="ARBA00001971"/>
    </source>
</evidence>
<dbReference type="InterPro" id="IPR017972">
    <property type="entry name" value="Cyt_P450_CS"/>
</dbReference>
<feature type="transmembrane region" description="Helical" evidence="7">
    <location>
        <begin position="21"/>
        <end position="39"/>
    </location>
</feature>
<dbReference type="GO" id="GO:0004497">
    <property type="term" value="F:monooxygenase activity"/>
    <property type="evidence" value="ECO:0007669"/>
    <property type="project" value="UniProtKB-KW"/>
</dbReference>
<keyword evidence="7" id="KW-0472">Membrane</keyword>
<evidence type="ECO:0000256" key="5">
    <source>
        <dbReference type="PIRSR" id="PIRSR602401-1"/>
    </source>
</evidence>
<dbReference type="RefSeq" id="XP_060278826.1">
    <property type="nucleotide sequence ID" value="XM_060432069.1"/>
</dbReference>
<dbReference type="PANTHER" id="PTHR24305">
    <property type="entry name" value="CYTOCHROME P450"/>
    <property type="match status" value="1"/>
</dbReference>
<dbReference type="CDD" id="cd11060">
    <property type="entry name" value="CYP57A1-like"/>
    <property type="match status" value="1"/>
</dbReference>
<dbReference type="EMBL" id="MU839035">
    <property type="protein sequence ID" value="KAK1762613.1"/>
    <property type="molecule type" value="Genomic_DNA"/>
</dbReference>
<dbReference type="PRINTS" id="PR00463">
    <property type="entry name" value="EP450I"/>
</dbReference>
<dbReference type="InterPro" id="IPR036396">
    <property type="entry name" value="Cyt_P450_sf"/>
</dbReference>
<accession>A0AAJ0FGR1</accession>
<reference evidence="8" key="1">
    <citation type="submission" date="2023-06" db="EMBL/GenBank/DDBJ databases">
        <title>Genome-scale phylogeny and comparative genomics of the fungal order Sordariales.</title>
        <authorList>
            <consortium name="Lawrence Berkeley National Laboratory"/>
            <person name="Hensen N."/>
            <person name="Bonometti L."/>
            <person name="Westerberg I."/>
            <person name="Brannstrom I.O."/>
            <person name="Guillou S."/>
            <person name="Cros-Aarteil S."/>
            <person name="Calhoun S."/>
            <person name="Haridas S."/>
            <person name="Kuo A."/>
            <person name="Mondo S."/>
            <person name="Pangilinan J."/>
            <person name="Riley R."/>
            <person name="Labutti K."/>
            <person name="Andreopoulos B."/>
            <person name="Lipzen A."/>
            <person name="Chen C."/>
            <person name="Yanf M."/>
            <person name="Daum C."/>
            <person name="Ng V."/>
            <person name="Clum A."/>
            <person name="Steindorff A."/>
            <person name="Ohm R."/>
            <person name="Martin F."/>
            <person name="Silar P."/>
            <person name="Natvig D."/>
            <person name="Lalanne C."/>
            <person name="Gautier V."/>
            <person name="Ament-Velasquez S.L."/>
            <person name="Kruys A."/>
            <person name="Hutchinson M.I."/>
            <person name="Powell A.J."/>
            <person name="Barry K."/>
            <person name="Miller A.N."/>
            <person name="Grigoriev I.V."/>
            <person name="Debuchy R."/>
            <person name="Gladieux P."/>
            <person name="Thoren M.H."/>
            <person name="Johannesson H."/>
        </authorList>
    </citation>
    <scope>NUCLEOTIDE SEQUENCE</scope>
    <source>
        <strain evidence="8">8032-3</strain>
    </source>
</reference>
<dbReference type="AlphaFoldDB" id="A0AAJ0FGR1"/>
<evidence type="ECO:0000256" key="6">
    <source>
        <dbReference type="RuleBase" id="RU000461"/>
    </source>
</evidence>
<comment type="similarity">
    <text evidence="6">Belongs to the cytochrome P450 family.</text>
</comment>
<keyword evidence="7" id="KW-0812">Transmembrane</keyword>
<proteinExistence type="inferred from homology"/>
<dbReference type="InterPro" id="IPR050121">
    <property type="entry name" value="Cytochrome_P450_monoxygenase"/>
</dbReference>
<evidence type="ECO:0000313" key="8">
    <source>
        <dbReference type="EMBL" id="KAK1762613.1"/>
    </source>
</evidence>
<keyword evidence="7" id="KW-1133">Transmembrane helix</keyword>
<evidence type="ECO:0000256" key="2">
    <source>
        <dbReference type="ARBA" id="ARBA00022617"/>
    </source>
</evidence>
<dbReference type="Pfam" id="PF00067">
    <property type="entry name" value="p450"/>
    <property type="match status" value="1"/>
</dbReference>
<dbReference type="PRINTS" id="PR00385">
    <property type="entry name" value="P450"/>
</dbReference>
<dbReference type="SUPFAM" id="SSF48264">
    <property type="entry name" value="Cytochrome P450"/>
    <property type="match status" value="1"/>
</dbReference>
<dbReference type="Proteomes" id="UP001244011">
    <property type="component" value="Unassembled WGS sequence"/>
</dbReference>
<evidence type="ECO:0000256" key="4">
    <source>
        <dbReference type="ARBA" id="ARBA00023004"/>
    </source>
</evidence>
<name>A0AAJ0FGR1_9PEZI</name>
<comment type="caution">
    <text evidence="8">The sequence shown here is derived from an EMBL/GenBank/DDBJ whole genome shotgun (WGS) entry which is preliminary data.</text>
</comment>
<dbReference type="InterPro" id="IPR001128">
    <property type="entry name" value="Cyt_P450"/>
</dbReference>
<dbReference type="GO" id="GO:0020037">
    <property type="term" value="F:heme binding"/>
    <property type="evidence" value="ECO:0007669"/>
    <property type="project" value="InterPro"/>
</dbReference>
<organism evidence="8 9">
    <name type="scientific">Phialemonium atrogriseum</name>
    <dbReference type="NCBI Taxonomy" id="1093897"/>
    <lineage>
        <taxon>Eukaryota</taxon>
        <taxon>Fungi</taxon>
        <taxon>Dikarya</taxon>
        <taxon>Ascomycota</taxon>
        <taxon>Pezizomycotina</taxon>
        <taxon>Sordariomycetes</taxon>
        <taxon>Sordariomycetidae</taxon>
        <taxon>Cephalothecales</taxon>
        <taxon>Cephalothecaceae</taxon>
        <taxon>Phialemonium</taxon>
    </lineage>
</organism>
<evidence type="ECO:0000256" key="7">
    <source>
        <dbReference type="SAM" id="Phobius"/>
    </source>
</evidence>
<keyword evidence="9" id="KW-1185">Reference proteome</keyword>
<keyword evidence="4 5" id="KW-0408">Iron</keyword>
<sequence>MFDSKASMASIRLVEVAAHHILVVSLVATPVWLLGYVLYQRFFSPLAKVDGPFWASLTSIWKLQSFSKGDFHETIVALHQKYGPIVRIAPTEVIVSDKTAIREVYSTTHGRDYLKTDYYDAFTAFRPTIFGQRDPHLHAQRKRIVSHGYSMNALQSMEKFVQERVRLFMGKMATFSSTGERLNLGKWCHFFAFDVIGELAFSEGFGMLESGVEDEHIRLINNQMEFGSTIGMLPSLIPFTKWTFLPLPWLRNLQAGRERLKELTRSRVERRREKVSDRKDLLGRLIEAKDPVTGQMLDPIDLRTEAFSSIVAGSDSTSSALGYTFYHVLGHPSVYQKLTKEIRDAFPNRCYSTDAEPPTYAELGRLPYLQACIKESLRLTPPATINLPRYVPEGGRVIAGTYLPGRTTVGISAVPVHLDRTAFGADAAQYNPSRWIDGTAAPDGSLLSPEEMQRYWIPFGQGSRQCIGKNVAMLELIKLVGTLLLYFDVEARGSDNGLDGVDHVEIPSSQSYFFARMSNPLFVTVKERE</sequence>
<evidence type="ECO:0000256" key="3">
    <source>
        <dbReference type="ARBA" id="ARBA00022723"/>
    </source>
</evidence>
<comment type="cofactor">
    <cofactor evidence="1 5">
        <name>heme</name>
        <dbReference type="ChEBI" id="CHEBI:30413"/>
    </cofactor>
</comment>